<evidence type="ECO:0000313" key="12">
    <source>
        <dbReference type="Proteomes" id="UP000254069"/>
    </source>
</evidence>
<dbReference type="SUPFAM" id="SSF160240">
    <property type="entry name" value="Cation efflux protein cytoplasmic domain-like"/>
    <property type="match status" value="1"/>
</dbReference>
<dbReference type="Gene3D" id="1.20.1510.10">
    <property type="entry name" value="Cation efflux protein transmembrane domain"/>
    <property type="match status" value="1"/>
</dbReference>
<dbReference type="NCBIfam" id="TIGR01297">
    <property type="entry name" value="CDF"/>
    <property type="match status" value="1"/>
</dbReference>
<keyword evidence="3" id="KW-0813">Transport</keyword>
<dbReference type="PANTHER" id="PTHR43840:SF15">
    <property type="entry name" value="MITOCHONDRIAL METAL TRANSPORTER 1-RELATED"/>
    <property type="match status" value="1"/>
</dbReference>
<proteinExistence type="inferred from homology"/>
<dbReference type="Pfam" id="PF16916">
    <property type="entry name" value="ZT_dimer"/>
    <property type="match status" value="1"/>
</dbReference>
<dbReference type="InterPro" id="IPR027470">
    <property type="entry name" value="Cation_efflux_CTD"/>
</dbReference>
<evidence type="ECO:0000256" key="6">
    <source>
        <dbReference type="ARBA" id="ARBA00022906"/>
    </source>
</evidence>
<keyword evidence="6" id="KW-0864">Zinc transport</keyword>
<dbReference type="GO" id="GO:0015093">
    <property type="term" value="F:ferrous iron transmembrane transporter activity"/>
    <property type="evidence" value="ECO:0007669"/>
    <property type="project" value="TreeGrafter"/>
</dbReference>
<dbReference type="RefSeq" id="WP_025010789.1">
    <property type="nucleotide sequence ID" value="NZ_AP024610.1"/>
</dbReference>
<feature type="domain" description="Cation efflux protein cytoplasmic" evidence="10">
    <location>
        <begin position="212"/>
        <end position="288"/>
    </location>
</feature>
<dbReference type="GeneID" id="93807169"/>
<dbReference type="GO" id="GO:0006882">
    <property type="term" value="P:intracellular zinc ion homeostasis"/>
    <property type="evidence" value="ECO:0007669"/>
    <property type="project" value="TreeGrafter"/>
</dbReference>
<keyword evidence="8" id="KW-0472">Membrane</keyword>
<keyword evidence="4" id="KW-0408">Iron</keyword>
<dbReference type="InterPro" id="IPR027469">
    <property type="entry name" value="Cation_efflux_TMD_sf"/>
</dbReference>
<dbReference type="EMBL" id="UGYO01000001">
    <property type="protein sequence ID" value="SUI66119.1"/>
    <property type="molecule type" value="Genomic_DNA"/>
</dbReference>
<evidence type="ECO:0000313" key="11">
    <source>
        <dbReference type="EMBL" id="SUI66119.1"/>
    </source>
</evidence>
<evidence type="ECO:0000256" key="2">
    <source>
        <dbReference type="ARBA" id="ARBA00010212"/>
    </source>
</evidence>
<dbReference type="Pfam" id="PF01545">
    <property type="entry name" value="Cation_efflux"/>
    <property type="match status" value="1"/>
</dbReference>
<accession>A0A379ZR59</accession>
<gene>
    <name evidence="11" type="primary">fieF_2</name>
    <name evidence="11" type="ORF">NCTC10738_01793</name>
</gene>
<dbReference type="Gene3D" id="3.30.70.1350">
    <property type="entry name" value="Cation efflux protein, cytoplasmic domain"/>
    <property type="match status" value="1"/>
</dbReference>
<evidence type="ECO:0000256" key="7">
    <source>
        <dbReference type="ARBA" id="ARBA00022989"/>
    </source>
</evidence>
<dbReference type="InterPro" id="IPR050291">
    <property type="entry name" value="CDF_Transporter"/>
</dbReference>
<dbReference type="FunFam" id="1.20.1510.10:FF:000006">
    <property type="entry name" value="Divalent cation efflux transporter"/>
    <property type="match status" value="1"/>
</dbReference>
<evidence type="ECO:0000256" key="8">
    <source>
        <dbReference type="ARBA" id="ARBA00023136"/>
    </source>
</evidence>
<feature type="domain" description="Cation efflux protein transmembrane" evidence="9">
    <location>
        <begin position="9"/>
        <end position="206"/>
    </location>
</feature>
<evidence type="ECO:0000259" key="10">
    <source>
        <dbReference type="Pfam" id="PF16916"/>
    </source>
</evidence>
<dbReference type="PANTHER" id="PTHR43840">
    <property type="entry name" value="MITOCHONDRIAL METAL TRANSPORTER 1-RELATED"/>
    <property type="match status" value="1"/>
</dbReference>
<sequence length="303" mass="32543">MSRKARAAMVSVCSNISLIIMKVAAGIVSGSVSIISEAIHSAMDLVAALIALFAVRRADVPPDWDHPYGHDKIENVSGVIEALLILAAAGWIIFEAVGKLLSPSEVEGLGWGVLVMLLSALVNTGVSAYLYRVAREEQSVALEADALHLKADVLTSLGVAVGLLLIWVGGYFGHNLALLDPIVAIGVALFILKEAISMLDQAFKPLLDHSISEEELNQAAEIIAHHCPNEGGFHDLRGRQAGRRRHIDFHLTLPKEMSVGHSHAICDRIEQALMAAIPHAAVFIHVEPLEEQPEEEGLLQQGA</sequence>
<dbReference type="SUPFAM" id="SSF161111">
    <property type="entry name" value="Cation efflux protein transmembrane domain-like"/>
    <property type="match status" value="1"/>
</dbReference>
<organism evidence="11 12">
    <name type="scientific">Shewanella algae</name>
    <dbReference type="NCBI Taxonomy" id="38313"/>
    <lineage>
        <taxon>Bacteria</taxon>
        <taxon>Pseudomonadati</taxon>
        <taxon>Pseudomonadota</taxon>
        <taxon>Gammaproteobacteria</taxon>
        <taxon>Alteromonadales</taxon>
        <taxon>Shewanellaceae</taxon>
        <taxon>Shewanella</taxon>
    </lineage>
</organism>
<dbReference type="InterPro" id="IPR058533">
    <property type="entry name" value="Cation_efflux_TM"/>
</dbReference>
<keyword evidence="6" id="KW-0862">Zinc</keyword>
<keyword evidence="7" id="KW-1133">Transmembrane helix</keyword>
<evidence type="ECO:0000256" key="3">
    <source>
        <dbReference type="ARBA" id="ARBA00022448"/>
    </source>
</evidence>
<dbReference type="Proteomes" id="UP000254069">
    <property type="component" value="Unassembled WGS sequence"/>
</dbReference>
<comment type="subcellular location">
    <subcellularLocation>
        <location evidence="1">Membrane</location>
        <topology evidence="1">Multi-pass membrane protein</topology>
    </subcellularLocation>
</comment>
<reference evidence="11 12" key="1">
    <citation type="submission" date="2018-06" db="EMBL/GenBank/DDBJ databases">
        <authorList>
            <consortium name="Pathogen Informatics"/>
            <person name="Doyle S."/>
        </authorList>
    </citation>
    <scope>NUCLEOTIDE SEQUENCE [LARGE SCALE GENOMIC DNA]</scope>
    <source>
        <strain evidence="11 12">NCTC10738</strain>
    </source>
</reference>
<evidence type="ECO:0000259" key="9">
    <source>
        <dbReference type="Pfam" id="PF01545"/>
    </source>
</evidence>
<keyword evidence="12" id="KW-1185">Reference proteome</keyword>
<evidence type="ECO:0000256" key="5">
    <source>
        <dbReference type="ARBA" id="ARBA00022692"/>
    </source>
</evidence>
<keyword evidence="4" id="KW-0410">Iron transport</keyword>
<dbReference type="InterPro" id="IPR036837">
    <property type="entry name" value="Cation_efflux_CTD_sf"/>
</dbReference>
<evidence type="ECO:0000256" key="4">
    <source>
        <dbReference type="ARBA" id="ARBA00022496"/>
    </source>
</evidence>
<comment type="similarity">
    <text evidence="2">Belongs to the cation diffusion facilitator (CDF) transporter (TC 2.A.4) family. FieF subfamily.</text>
</comment>
<keyword evidence="5" id="KW-0812">Transmembrane</keyword>
<dbReference type="GO" id="GO:0015341">
    <property type="term" value="F:zinc efflux antiporter activity"/>
    <property type="evidence" value="ECO:0007669"/>
    <property type="project" value="TreeGrafter"/>
</dbReference>
<dbReference type="GO" id="GO:0015086">
    <property type="term" value="F:cadmium ion transmembrane transporter activity"/>
    <property type="evidence" value="ECO:0007669"/>
    <property type="project" value="TreeGrafter"/>
</dbReference>
<evidence type="ECO:0000256" key="1">
    <source>
        <dbReference type="ARBA" id="ARBA00004141"/>
    </source>
</evidence>
<name>A0A379ZR59_9GAMM</name>
<keyword evidence="6" id="KW-0406">Ion transport</keyword>
<dbReference type="AlphaFoldDB" id="A0A379ZR59"/>
<dbReference type="GO" id="GO:0005886">
    <property type="term" value="C:plasma membrane"/>
    <property type="evidence" value="ECO:0007669"/>
    <property type="project" value="TreeGrafter"/>
</dbReference>
<dbReference type="InterPro" id="IPR002524">
    <property type="entry name" value="Cation_efflux"/>
</dbReference>
<protein>
    <submittedName>
        <fullName evidence="11">Ferrous-iron efflux pump FieF</fullName>
    </submittedName>
</protein>